<dbReference type="SUPFAM" id="SSF82215">
    <property type="entry name" value="C-terminal autoproteolytic domain of nucleoporin nup98"/>
    <property type="match status" value="1"/>
</dbReference>
<keyword evidence="1" id="KW-0472">Membrane</keyword>
<organism evidence="2 3">
    <name type="scientific">Candidatus Woykebacteria bacterium RIFCSPLOWO2_01_FULL_41_12</name>
    <dbReference type="NCBI Taxonomy" id="1802604"/>
    <lineage>
        <taxon>Bacteria</taxon>
        <taxon>Candidatus Woykeibacteriota</taxon>
    </lineage>
</organism>
<dbReference type="AlphaFoldDB" id="A0A1G1WS30"/>
<protein>
    <submittedName>
        <fullName evidence="2">Uncharacterized protein</fullName>
    </submittedName>
</protein>
<evidence type="ECO:0000256" key="1">
    <source>
        <dbReference type="SAM" id="Phobius"/>
    </source>
</evidence>
<dbReference type="Gene3D" id="2.60.40.1120">
    <property type="entry name" value="Carboxypeptidase-like, regulatory domain"/>
    <property type="match status" value="1"/>
</dbReference>
<keyword evidence="1" id="KW-0812">Transmembrane</keyword>
<reference evidence="2 3" key="1">
    <citation type="journal article" date="2016" name="Nat. Commun.">
        <title>Thousands of microbial genomes shed light on interconnected biogeochemical processes in an aquifer system.</title>
        <authorList>
            <person name="Anantharaman K."/>
            <person name="Brown C.T."/>
            <person name="Hug L.A."/>
            <person name="Sharon I."/>
            <person name="Castelle C.J."/>
            <person name="Probst A.J."/>
            <person name="Thomas B.C."/>
            <person name="Singh A."/>
            <person name="Wilkins M.J."/>
            <person name="Karaoz U."/>
            <person name="Brodie E.L."/>
            <person name="Williams K.H."/>
            <person name="Hubbard S.S."/>
            <person name="Banfield J.F."/>
        </authorList>
    </citation>
    <scope>NUCLEOTIDE SEQUENCE [LARGE SCALE GENOMIC DNA]</scope>
</reference>
<name>A0A1G1WS30_9BACT</name>
<sequence length="576" mass="61766">MIKKSRLILKSFSIAIALLFVFSHYLFLPTALNLPPKFSSKAHASYKQFVQNDWTGGVDAGPHVINWTSDNWNKYSSVSNVDLSGGDMVATAGGASLESSILDLGSAERATAPGFSYSDDGVTVSIRGANTSGGVSSATWADANSGCLASYRFIQYKVDFTTAGLMFYDITFGNTSFSINGGVKSSSGADLEGATIQVIENSVTTTNKEQSSKGGPYIGYNTSWVYHNGDATSYTVRASKNGYNSQIKSASYNISNCTTWATLNFSLTPAPSSTSSTSGVNENPTTTTDSITKVKLPGQFTKPGSKTTDLSKIKDPKKVGNLVLDVLNIATIQFKEAVDLSNSKTIAAFEKLTDYLKIGNGFVDLNSKVLSALNKKATLTLHKLKHSSTPEILVDGKKDTTDIASNIIYDEKTGKLTFDVAHFTRFDAAVKFEIIDPASTKITDPNTIIKVKVSDPDAAITGSFNDVGLAKITPDKKTGEFTLEKLAFQEGDNSLKLDGESKIGKVAPLEVAFTYGAEPLPNRSQTNTALIIAGTIGVVVFIAALGYLLYKRRGSFLGKKVEEDKAKEESRSENQK</sequence>
<dbReference type="Gene3D" id="3.30.1610.10">
    <property type="entry name" value="Peptidase S59, nucleoporin"/>
    <property type="match status" value="1"/>
</dbReference>
<evidence type="ECO:0000313" key="2">
    <source>
        <dbReference type="EMBL" id="OGY30539.1"/>
    </source>
</evidence>
<feature type="transmembrane region" description="Helical" evidence="1">
    <location>
        <begin position="7"/>
        <end position="27"/>
    </location>
</feature>
<gene>
    <name evidence="2" type="ORF">A3A57_01410</name>
</gene>
<dbReference type="InterPro" id="IPR036903">
    <property type="entry name" value="Nup98_auto-Pept-S59_dom_sf"/>
</dbReference>
<dbReference type="EMBL" id="MHDA01000051">
    <property type="protein sequence ID" value="OGY30539.1"/>
    <property type="molecule type" value="Genomic_DNA"/>
</dbReference>
<keyword evidence="1" id="KW-1133">Transmembrane helix</keyword>
<comment type="caution">
    <text evidence="2">The sequence shown here is derived from an EMBL/GenBank/DDBJ whole genome shotgun (WGS) entry which is preliminary data.</text>
</comment>
<feature type="transmembrane region" description="Helical" evidence="1">
    <location>
        <begin position="529"/>
        <end position="550"/>
    </location>
</feature>
<proteinExistence type="predicted"/>
<dbReference type="Proteomes" id="UP000179279">
    <property type="component" value="Unassembled WGS sequence"/>
</dbReference>
<evidence type="ECO:0000313" key="3">
    <source>
        <dbReference type="Proteomes" id="UP000179279"/>
    </source>
</evidence>
<accession>A0A1G1WS30</accession>